<feature type="transmembrane region" description="Helical" evidence="7">
    <location>
        <begin position="310"/>
        <end position="332"/>
    </location>
</feature>
<evidence type="ECO:0000256" key="3">
    <source>
        <dbReference type="ARBA" id="ARBA00022692"/>
    </source>
</evidence>
<dbReference type="InterPro" id="IPR003841">
    <property type="entry name" value="Na/Pi_transpt"/>
</dbReference>
<feature type="transmembrane region" description="Helical" evidence="7">
    <location>
        <begin position="37"/>
        <end position="59"/>
    </location>
</feature>
<keyword evidence="5 7" id="KW-0472">Membrane</keyword>
<feature type="transmembrane region" description="Helical" evidence="7">
    <location>
        <begin position="384"/>
        <end position="407"/>
    </location>
</feature>
<gene>
    <name evidence="8" type="ORF">CATYP_02585</name>
</gene>
<evidence type="ECO:0000313" key="9">
    <source>
        <dbReference type="Proteomes" id="UP000028504"/>
    </source>
</evidence>
<dbReference type="Pfam" id="PF02690">
    <property type="entry name" value="Na_Pi_cotrans"/>
    <property type="match status" value="2"/>
</dbReference>
<dbReference type="RefSeq" id="WP_038604605.1">
    <property type="nucleotide sequence ID" value="NZ_CP008944.1"/>
</dbReference>
<evidence type="ECO:0000256" key="5">
    <source>
        <dbReference type="ARBA" id="ARBA00023136"/>
    </source>
</evidence>
<sequence>MSSTLSTPAAPPRRPTAAPAPQSPLAKLGLKGRALTWANWIAVAILVYLLITAVSVIGAGFKSATGGEAERLFAFAENPLIALMIGVITTALIQSSSTVTSIVVGMVAGGLPMTTAIPMLMGANIGTTLTSTLVSLGMARDKETFKRAFAAASVHDMFNLLAVVIMLPLELTTHVLERLSGFFAGQLAGTDGGVFAAVFGGLGNVVTSTTKPLSELIQASVSGLTPVWGGLVLIMVGVVLILASINYIGVLLKVLMVGKAKEVMCNSVGRSPASGMVAGLLLTVLVQSSSTTTSLIVPLAGAGTFNLKQVYPFTLGANVGTTVTALIAAFAFSGPTAALALQAALVHCLYNVIALIIIYGLPFLRPLPIKGAELLAHFGSKSKFYVAAWVLGVFLVLPGSLIALTVLL</sequence>
<dbReference type="PANTHER" id="PTHR10010:SF46">
    <property type="entry name" value="SODIUM-DEPENDENT PHOSPHATE TRANSPORT PROTEIN 2B"/>
    <property type="match status" value="1"/>
</dbReference>
<feature type="transmembrane region" description="Helical" evidence="7">
    <location>
        <begin position="273"/>
        <end position="290"/>
    </location>
</feature>
<feature type="transmembrane region" description="Helical" evidence="7">
    <location>
        <begin position="148"/>
        <end position="169"/>
    </location>
</feature>
<evidence type="ECO:0000313" key="8">
    <source>
        <dbReference type="EMBL" id="AIG63751.1"/>
    </source>
</evidence>
<dbReference type="NCBIfam" id="NF037997">
    <property type="entry name" value="Na_Pi_symport"/>
    <property type="match status" value="3"/>
</dbReference>
<comment type="subcellular location">
    <subcellularLocation>
        <location evidence="1">Cell membrane</location>
        <topology evidence="1">Multi-pass membrane protein</topology>
    </subcellularLocation>
</comment>
<feature type="transmembrane region" description="Helical" evidence="7">
    <location>
        <begin position="80"/>
        <end position="104"/>
    </location>
</feature>
<protein>
    <submittedName>
        <fullName evidence="8">Sodium:phosphate symporter</fullName>
    </submittedName>
</protein>
<reference evidence="8 9" key="1">
    <citation type="submission" date="2014-07" db="EMBL/GenBank/DDBJ databases">
        <title>Complete genome sequence of Corynebacterium atypicum DSM 44849: identifiction of the mycolic acid biosynthesis genes.</title>
        <authorList>
            <person name="Tippelt A."/>
            <person name="Mollmann S."/>
            <person name="Albersmeier A."/>
            <person name="Jaenicke S."/>
            <person name="Ruckert C."/>
            <person name="Tauch A."/>
        </authorList>
    </citation>
    <scope>NUCLEOTIDE SEQUENCE [LARGE SCALE GENOMIC DNA]</scope>
    <source>
        <strain evidence="8 9">R2070</strain>
    </source>
</reference>
<keyword evidence="4 7" id="KW-1133">Transmembrane helix</keyword>
<dbReference type="Proteomes" id="UP000028504">
    <property type="component" value="Chromosome"/>
</dbReference>
<evidence type="ECO:0000256" key="2">
    <source>
        <dbReference type="ARBA" id="ARBA00022475"/>
    </source>
</evidence>
<proteinExistence type="predicted"/>
<evidence type="ECO:0000256" key="4">
    <source>
        <dbReference type="ARBA" id="ARBA00022989"/>
    </source>
</evidence>
<feature type="transmembrane region" description="Helical" evidence="7">
    <location>
        <begin position="344"/>
        <end position="364"/>
    </location>
</feature>
<evidence type="ECO:0000256" key="7">
    <source>
        <dbReference type="SAM" id="Phobius"/>
    </source>
</evidence>
<keyword evidence="9" id="KW-1185">Reference proteome</keyword>
<name>A0ABN4DC50_9CORY</name>
<keyword evidence="3 7" id="KW-0812">Transmembrane</keyword>
<accession>A0ABN4DC50</accession>
<evidence type="ECO:0000256" key="1">
    <source>
        <dbReference type="ARBA" id="ARBA00004651"/>
    </source>
</evidence>
<feature type="transmembrane region" description="Helical" evidence="7">
    <location>
        <begin position="227"/>
        <end position="252"/>
    </location>
</feature>
<keyword evidence="2" id="KW-1003">Cell membrane</keyword>
<feature type="transmembrane region" description="Helical" evidence="7">
    <location>
        <begin position="116"/>
        <end position="136"/>
    </location>
</feature>
<dbReference type="EMBL" id="CP008944">
    <property type="protein sequence ID" value="AIG63751.1"/>
    <property type="molecule type" value="Genomic_DNA"/>
</dbReference>
<feature type="region of interest" description="Disordered" evidence="6">
    <location>
        <begin position="1"/>
        <end position="22"/>
    </location>
</feature>
<dbReference type="PANTHER" id="PTHR10010">
    <property type="entry name" value="SOLUTE CARRIER FAMILY 34 SODIUM PHOSPHATE , MEMBER 2-RELATED"/>
    <property type="match status" value="1"/>
</dbReference>
<evidence type="ECO:0000256" key="6">
    <source>
        <dbReference type="SAM" id="MobiDB-lite"/>
    </source>
</evidence>
<organism evidence="8 9">
    <name type="scientific">Corynebacterium atypicum</name>
    <dbReference type="NCBI Taxonomy" id="191610"/>
    <lineage>
        <taxon>Bacteria</taxon>
        <taxon>Bacillati</taxon>
        <taxon>Actinomycetota</taxon>
        <taxon>Actinomycetes</taxon>
        <taxon>Mycobacteriales</taxon>
        <taxon>Corynebacteriaceae</taxon>
        <taxon>Corynebacterium</taxon>
    </lineage>
</organism>